<evidence type="ECO:0000313" key="3">
    <source>
        <dbReference type="Proteomes" id="UP000261212"/>
    </source>
</evidence>
<evidence type="ECO:0000259" key="1">
    <source>
        <dbReference type="Pfam" id="PF14297"/>
    </source>
</evidence>
<dbReference type="EMBL" id="QUSM01000004">
    <property type="protein sequence ID" value="RGD73846.1"/>
    <property type="molecule type" value="Genomic_DNA"/>
</dbReference>
<dbReference type="InterPro" id="IPR025400">
    <property type="entry name" value="Lin1244/Lin1753-like_N"/>
</dbReference>
<evidence type="ECO:0000313" key="2">
    <source>
        <dbReference type="EMBL" id="RGD73846.1"/>
    </source>
</evidence>
<comment type="caution">
    <text evidence="2">The sequence shown here is derived from an EMBL/GenBank/DDBJ whole genome shotgun (WGS) entry which is preliminary data.</text>
</comment>
<gene>
    <name evidence="2" type="ORF">DW687_08710</name>
</gene>
<protein>
    <submittedName>
        <fullName evidence="2">DUF4373 domain-containing protein</fullName>
    </submittedName>
</protein>
<dbReference type="AlphaFoldDB" id="A0A3E3DXN5"/>
<dbReference type="PANTHER" id="PTHR39196:SF1">
    <property type="entry name" value="PRIMOSOME, DNAD SUBUNIT"/>
    <property type="match status" value="1"/>
</dbReference>
<dbReference type="RefSeq" id="WP_117532463.1">
    <property type="nucleotide sequence ID" value="NZ_QUSM01000004.1"/>
</dbReference>
<dbReference type="PANTHER" id="PTHR39196">
    <property type="entry name" value="PRIMOSOME, DNAD SUBUNIT"/>
    <property type="match status" value="1"/>
</dbReference>
<organism evidence="2 3">
    <name type="scientific">Anaerofustis stercorihominis</name>
    <dbReference type="NCBI Taxonomy" id="214853"/>
    <lineage>
        <taxon>Bacteria</taxon>
        <taxon>Bacillati</taxon>
        <taxon>Bacillota</taxon>
        <taxon>Clostridia</taxon>
        <taxon>Eubacteriales</taxon>
        <taxon>Eubacteriaceae</taxon>
        <taxon>Anaerofustis</taxon>
    </lineage>
</organism>
<reference evidence="2 3" key="1">
    <citation type="submission" date="2018-08" db="EMBL/GenBank/DDBJ databases">
        <title>A genome reference for cultivated species of the human gut microbiota.</title>
        <authorList>
            <person name="Zou Y."/>
            <person name="Xue W."/>
            <person name="Luo G."/>
        </authorList>
    </citation>
    <scope>NUCLEOTIDE SEQUENCE [LARGE SCALE GENOMIC DNA]</scope>
    <source>
        <strain evidence="2 3">AM25-6</strain>
    </source>
</reference>
<dbReference type="Proteomes" id="UP000261212">
    <property type="component" value="Unassembled WGS sequence"/>
</dbReference>
<feature type="domain" description="Lin1244/Lin1753-like N-terminal" evidence="1">
    <location>
        <begin position="7"/>
        <end position="98"/>
    </location>
</feature>
<proteinExistence type="predicted"/>
<dbReference type="Pfam" id="PF14297">
    <property type="entry name" value="Lin1244_N"/>
    <property type="match status" value="1"/>
</dbReference>
<sequence>MEKGINYFPLEVHLNDKVGLIEAEFGLNGFAVVVKLYQKIYGSLGYYCEWNEEVALLFSKSINMGGNVVSEIIKQCLNRDIFDKTLFDKYGILTSKGIQERYFEIVKRRKNVEVVHEYLLVKIDQKYKIVYKNKENVYKNEKDVNISKQSKVKESKVKESKRKYGEYKHVLLTDKEIKSLKSKLGEDMLKTCVIFLDEYIEMKGYKAKSHNLAIQKWVVDAVKEEMIRKEKISKHYGVNNKKETIQSDIDYEYYNEEDIEKMMSEN</sequence>
<accession>A0A3E3DXN5</accession>
<name>A0A3E3DXN5_9FIRM</name>